<dbReference type="HOGENOM" id="CLU_379053_0_0_1"/>
<evidence type="ECO:0000313" key="3">
    <source>
        <dbReference type="Proteomes" id="UP000054097"/>
    </source>
</evidence>
<accession>A0A0C2W7J4</accession>
<name>A0A0C2W7J4_SERVB</name>
<sequence length="731" mass="77943">METGFTSNNPLDVRLSSTIASPSAENTHGGVPSVPRPTFPTNFVAPPPPPPLHGRSNTHSRHGSRNEHHPPVRSATYGHATHSRAPSSSSWIPPPPPPPLVVPSFSGHVSPPPSEGALQLTLTPVDRQDVQGNMHPWSHPAGQSHHSRQSSLNMSPMNANTSPYNTSVNMNTNHSHTHFHYNAHGQFIPFIPNTSPIPISPLQNLTNPIPVLGPSHLHPTHHSHSYTYPIPPGTFVVPSNAMLVARTPSPFERGPFPASSIPSQPLSHYQHLHTLSPHSPLQSPPPPPRPPKPPELEQQLDGNGSNVSRLQPPPHTSSPNIHRQVPTPTEQSRTHLGAVQSPARQTGSSSHSQPIEDIEVVNASEYGRGDKVTGHLSAKANLSIQGGERPFGVPGTSNLSAFSNHQSEAIHQPGAAEGIKEGPTGAAALAKGKTVESGALGDFSRNVTDARAITDIRLDDGGYDGRVPTNETREEEGDARSDSGMTMESYDPAAFDFPRRVNDEMRSALSPVTQNFPSTVVPENDSGQSETLDASQSSSARQTIESDAGPVDFEGEAPPTYDEVEQESQLTAARSPTSPRQSVLRPVAPVPVPVALVAPVARYPTPAAATSSTPPPAVPLPPMSPPPAFRPQTPPRPGAPTARSHLQVQGSSSQTQQSHQNTSRQSSEKRASTSKPPLPIATAGESSSHGEDNLVMTPRELPRVSHPFSHLHLPQSPPTLLKTQCLALLHR</sequence>
<evidence type="ECO:0000256" key="1">
    <source>
        <dbReference type="SAM" id="MobiDB-lite"/>
    </source>
</evidence>
<feature type="region of interest" description="Disordered" evidence="1">
    <location>
        <begin position="458"/>
        <end position="588"/>
    </location>
</feature>
<reference evidence="2 3" key="1">
    <citation type="submission" date="2014-04" db="EMBL/GenBank/DDBJ databases">
        <authorList>
            <consortium name="DOE Joint Genome Institute"/>
            <person name="Kuo A."/>
            <person name="Zuccaro A."/>
            <person name="Kohler A."/>
            <person name="Nagy L.G."/>
            <person name="Floudas D."/>
            <person name="Copeland A."/>
            <person name="Barry K.W."/>
            <person name="Cichocki N."/>
            <person name="Veneault-Fourrey C."/>
            <person name="LaButti K."/>
            <person name="Lindquist E.A."/>
            <person name="Lipzen A."/>
            <person name="Lundell T."/>
            <person name="Morin E."/>
            <person name="Murat C."/>
            <person name="Sun H."/>
            <person name="Tunlid A."/>
            <person name="Henrissat B."/>
            <person name="Grigoriev I.V."/>
            <person name="Hibbett D.S."/>
            <person name="Martin F."/>
            <person name="Nordberg H.P."/>
            <person name="Cantor M.N."/>
            <person name="Hua S.X."/>
        </authorList>
    </citation>
    <scope>NUCLEOTIDE SEQUENCE [LARGE SCALE GENOMIC DNA]</scope>
    <source>
        <strain evidence="2 3">MAFF 305830</strain>
    </source>
</reference>
<feature type="compositionally biased region" description="Polar residues" evidence="1">
    <location>
        <begin position="567"/>
        <end position="581"/>
    </location>
</feature>
<feature type="compositionally biased region" description="Polar residues" evidence="1">
    <location>
        <begin position="525"/>
        <end position="545"/>
    </location>
</feature>
<feature type="region of interest" description="Disordered" evidence="1">
    <location>
        <begin position="605"/>
        <end position="701"/>
    </location>
</feature>
<reference evidence="3" key="2">
    <citation type="submission" date="2015-01" db="EMBL/GenBank/DDBJ databases">
        <title>Evolutionary Origins and Diversification of the Mycorrhizal Mutualists.</title>
        <authorList>
            <consortium name="DOE Joint Genome Institute"/>
            <consortium name="Mycorrhizal Genomics Consortium"/>
            <person name="Kohler A."/>
            <person name="Kuo A."/>
            <person name="Nagy L.G."/>
            <person name="Floudas D."/>
            <person name="Copeland A."/>
            <person name="Barry K.W."/>
            <person name="Cichocki N."/>
            <person name="Veneault-Fourrey C."/>
            <person name="LaButti K."/>
            <person name="Lindquist E.A."/>
            <person name="Lipzen A."/>
            <person name="Lundell T."/>
            <person name="Morin E."/>
            <person name="Murat C."/>
            <person name="Riley R."/>
            <person name="Ohm R."/>
            <person name="Sun H."/>
            <person name="Tunlid A."/>
            <person name="Henrissat B."/>
            <person name="Grigoriev I.V."/>
            <person name="Hibbett D.S."/>
            <person name="Martin F."/>
        </authorList>
    </citation>
    <scope>NUCLEOTIDE SEQUENCE [LARGE SCALE GENOMIC DNA]</scope>
    <source>
        <strain evidence="3">MAFF 305830</strain>
    </source>
</reference>
<gene>
    <name evidence="2" type="ORF">M408DRAFT_290542</name>
</gene>
<feature type="compositionally biased region" description="Pro residues" evidence="1">
    <location>
        <begin position="282"/>
        <end position="293"/>
    </location>
</feature>
<organism evidence="2 3">
    <name type="scientific">Serendipita vermifera MAFF 305830</name>
    <dbReference type="NCBI Taxonomy" id="933852"/>
    <lineage>
        <taxon>Eukaryota</taxon>
        <taxon>Fungi</taxon>
        <taxon>Dikarya</taxon>
        <taxon>Basidiomycota</taxon>
        <taxon>Agaricomycotina</taxon>
        <taxon>Agaricomycetes</taxon>
        <taxon>Sebacinales</taxon>
        <taxon>Serendipitaceae</taxon>
        <taxon>Serendipita</taxon>
    </lineage>
</organism>
<feature type="compositionally biased region" description="Pro residues" evidence="1">
    <location>
        <begin position="613"/>
        <end position="638"/>
    </location>
</feature>
<feature type="compositionally biased region" description="Polar residues" evidence="1">
    <location>
        <begin position="342"/>
        <end position="353"/>
    </location>
</feature>
<feature type="compositionally biased region" description="Low complexity" evidence="1">
    <location>
        <begin position="647"/>
        <end position="665"/>
    </location>
</feature>
<feature type="compositionally biased region" description="Pro residues" evidence="1">
    <location>
        <begin position="92"/>
        <end position="101"/>
    </location>
</feature>
<dbReference type="AlphaFoldDB" id="A0A0C2W7J4"/>
<proteinExistence type="predicted"/>
<feature type="compositionally biased region" description="Polar residues" evidence="1">
    <location>
        <begin position="300"/>
        <end position="309"/>
    </location>
</feature>
<dbReference type="Proteomes" id="UP000054097">
    <property type="component" value="Unassembled WGS sequence"/>
</dbReference>
<keyword evidence="3" id="KW-1185">Reference proteome</keyword>
<dbReference type="EMBL" id="KN824356">
    <property type="protein sequence ID" value="KIM22428.1"/>
    <property type="molecule type" value="Genomic_DNA"/>
</dbReference>
<feature type="region of interest" description="Disordered" evidence="1">
    <location>
        <begin position="274"/>
        <end position="355"/>
    </location>
</feature>
<feature type="compositionally biased region" description="Basic and acidic residues" evidence="1">
    <location>
        <begin position="497"/>
        <end position="506"/>
    </location>
</feature>
<evidence type="ECO:0000313" key="2">
    <source>
        <dbReference type="EMBL" id="KIM22428.1"/>
    </source>
</evidence>
<feature type="region of interest" description="Disordered" evidence="1">
    <location>
        <begin position="21"/>
        <end position="152"/>
    </location>
</feature>
<feature type="compositionally biased region" description="Polar residues" evidence="1">
    <location>
        <begin position="317"/>
        <end position="331"/>
    </location>
</feature>
<protein>
    <submittedName>
        <fullName evidence="2">Uncharacterized protein</fullName>
    </submittedName>
</protein>